<protein>
    <submittedName>
        <fullName evidence="1">Uncharacterized protein</fullName>
    </submittedName>
</protein>
<dbReference type="Proteomes" id="UP001055172">
    <property type="component" value="Unassembled WGS sequence"/>
</dbReference>
<evidence type="ECO:0000313" key="1">
    <source>
        <dbReference type="EMBL" id="GJC88098.1"/>
    </source>
</evidence>
<dbReference type="EMBL" id="BPPX01000030">
    <property type="protein sequence ID" value="GJC88098.1"/>
    <property type="molecule type" value="Genomic_DNA"/>
</dbReference>
<evidence type="ECO:0000313" key="2">
    <source>
        <dbReference type="Proteomes" id="UP001055172"/>
    </source>
</evidence>
<gene>
    <name evidence="1" type="ORF">ColLi_10936</name>
</gene>
<name>A0AA37GVK4_9PEZI</name>
<dbReference type="AlphaFoldDB" id="A0AA37GVK4"/>
<comment type="caution">
    <text evidence="1">The sequence shown here is derived from an EMBL/GenBank/DDBJ whole genome shotgun (WGS) entry which is preliminary data.</text>
</comment>
<organism evidence="1 2">
    <name type="scientific">Colletotrichum liriopes</name>
    <dbReference type="NCBI Taxonomy" id="708192"/>
    <lineage>
        <taxon>Eukaryota</taxon>
        <taxon>Fungi</taxon>
        <taxon>Dikarya</taxon>
        <taxon>Ascomycota</taxon>
        <taxon>Pezizomycotina</taxon>
        <taxon>Sordariomycetes</taxon>
        <taxon>Hypocreomycetidae</taxon>
        <taxon>Glomerellales</taxon>
        <taxon>Glomerellaceae</taxon>
        <taxon>Colletotrichum</taxon>
        <taxon>Colletotrichum spaethianum species complex</taxon>
    </lineage>
</organism>
<accession>A0AA37GVK4</accession>
<reference evidence="1 2" key="1">
    <citation type="submission" date="2021-07" db="EMBL/GenBank/DDBJ databases">
        <title>Genome data of Colletotrichum spaethianum.</title>
        <authorList>
            <person name="Utami Y.D."/>
            <person name="Hiruma K."/>
        </authorList>
    </citation>
    <scope>NUCLEOTIDE SEQUENCE [LARGE SCALE GENOMIC DNA]</scope>
    <source>
        <strain evidence="1 2">MAFF 242679</strain>
    </source>
</reference>
<sequence>MAAAYRDLPLNRLESINAFSLPPWENRVQAVAEDDGDKASAAIKTGWAARVATATSARNDIVGFGRALHLPMSHTGGGCTTTEQRTVGPRTEQNPFTAELAAMATALESLAERIRHLFI</sequence>
<proteinExistence type="predicted"/>
<keyword evidence="2" id="KW-1185">Reference proteome</keyword>